<name>A0ACC1PKL6_9PEZI</name>
<dbReference type="EMBL" id="JAPDGR010000204">
    <property type="protein sequence ID" value="KAJ2993694.1"/>
    <property type="molecule type" value="Genomic_DNA"/>
</dbReference>
<organism evidence="1 2">
    <name type="scientific">Xylaria curta</name>
    <dbReference type="NCBI Taxonomy" id="42375"/>
    <lineage>
        <taxon>Eukaryota</taxon>
        <taxon>Fungi</taxon>
        <taxon>Dikarya</taxon>
        <taxon>Ascomycota</taxon>
        <taxon>Pezizomycotina</taxon>
        <taxon>Sordariomycetes</taxon>
        <taxon>Xylariomycetidae</taxon>
        <taxon>Xylariales</taxon>
        <taxon>Xylariaceae</taxon>
        <taxon>Xylaria</taxon>
    </lineage>
</organism>
<gene>
    <name evidence="1" type="ORF">NUW58_g1765</name>
</gene>
<keyword evidence="2" id="KW-1185">Reference proteome</keyword>
<reference evidence="1" key="1">
    <citation type="submission" date="2022-10" db="EMBL/GenBank/DDBJ databases">
        <title>Genome Sequence of Xylaria curta.</title>
        <authorList>
            <person name="Buettner E."/>
        </authorList>
    </citation>
    <scope>NUCLEOTIDE SEQUENCE</scope>
    <source>
        <strain evidence="1">Babe10</strain>
    </source>
</reference>
<evidence type="ECO:0000313" key="1">
    <source>
        <dbReference type="EMBL" id="KAJ2993694.1"/>
    </source>
</evidence>
<accession>A0ACC1PKL6</accession>
<protein>
    <submittedName>
        <fullName evidence="1">Uncharacterized protein</fullName>
    </submittedName>
</protein>
<evidence type="ECO:0000313" key="2">
    <source>
        <dbReference type="Proteomes" id="UP001143856"/>
    </source>
</evidence>
<comment type="caution">
    <text evidence="1">The sequence shown here is derived from an EMBL/GenBank/DDBJ whole genome shotgun (WGS) entry which is preliminary data.</text>
</comment>
<proteinExistence type="predicted"/>
<sequence>MCSAVMVGELQSRLDADTVLNGISITAIDPGAMGGTGLVRRGNWFTRTILFPVIFRYLGPLLTWYSANGTIRTISKSSTDVVNAALQTDPKLRGSYLNGSELQPMVLEAVDSRKRAMVWRDSVRYTKLSKEETALTELS</sequence>
<dbReference type="Proteomes" id="UP001143856">
    <property type="component" value="Unassembled WGS sequence"/>
</dbReference>